<dbReference type="GO" id="GO:0006508">
    <property type="term" value="P:proteolysis"/>
    <property type="evidence" value="ECO:0007669"/>
    <property type="project" value="InterPro"/>
</dbReference>
<feature type="domain" description="Peptidase C1A papain C-terminal" evidence="2">
    <location>
        <begin position="112"/>
        <end position="340"/>
    </location>
</feature>
<comment type="similarity">
    <text evidence="1">Belongs to the peptidase C1 family.</text>
</comment>
<evidence type="ECO:0000313" key="5">
    <source>
        <dbReference type="Proteomes" id="UP001642409"/>
    </source>
</evidence>
<dbReference type="InterPro" id="IPR013128">
    <property type="entry name" value="Peptidase_C1A"/>
</dbReference>
<protein>
    <submittedName>
        <fullName evidence="3">Cathepsin B</fullName>
    </submittedName>
    <submittedName>
        <fullName evidence="4">Cathepsin_B</fullName>
    </submittedName>
</protein>
<keyword evidence="5" id="KW-1185">Reference proteome</keyword>
<organism evidence="3">
    <name type="scientific">Hexamita inflata</name>
    <dbReference type="NCBI Taxonomy" id="28002"/>
    <lineage>
        <taxon>Eukaryota</taxon>
        <taxon>Metamonada</taxon>
        <taxon>Diplomonadida</taxon>
        <taxon>Hexamitidae</taxon>
        <taxon>Hexamitinae</taxon>
        <taxon>Hexamita</taxon>
    </lineage>
</organism>
<accession>A0AA86QJL7</accession>
<reference evidence="3" key="1">
    <citation type="submission" date="2023-06" db="EMBL/GenBank/DDBJ databases">
        <authorList>
            <person name="Kurt Z."/>
        </authorList>
    </citation>
    <scope>NUCLEOTIDE SEQUENCE</scope>
</reference>
<dbReference type="EMBL" id="CATOUU010000934">
    <property type="protein sequence ID" value="CAI9960719.1"/>
    <property type="molecule type" value="Genomic_DNA"/>
</dbReference>
<dbReference type="Pfam" id="PF00112">
    <property type="entry name" value="Peptidase_C1"/>
    <property type="match status" value="1"/>
</dbReference>
<evidence type="ECO:0000256" key="1">
    <source>
        <dbReference type="ARBA" id="ARBA00008455"/>
    </source>
</evidence>
<dbReference type="PANTHER" id="PTHR12411">
    <property type="entry name" value="CYSTEINE PROTEASE FAMILY C1-RELATED"/>
    <property type="match status" value="1"/>
</dbReference>
<name>A0AA86QJL7_9EUKA</name>
<evidence type="ECO:0000313" key="4">
    <source>
        <dbReference type="EMBL" id="CAL6038728.1"/>
    </source>
</evidence>
<reference evidence="4 5" key="2">
    <citation type="submission" date="2024-07" db="EMBL/GenBank/DDBJ databases">
        <authorList>
            <person name="Akdeniz Z."/>
        </authorList>
    </citation>
    <scope>NUCLEOTIDE SEQUENCE [LARGE SCALE GENOMIC DNA]</scope>
</reference>
<dbReference type="AlphaFoldDB" id="A0AA86QJL7"/>
<gene>
    <name evidence="4" type="ORF">HINF_LOCUS37509</name>
    <name evidence="3" type="ORF">HINF_LOCUS48364</name>
</gene>
<evidence type="ECO:0000259" key="2">
    <source>
        <dbReference type="SMART" id="SM00645"/>
    </source>
</evidence>
<dbReference type="InterPro" id="IPR038765">
    <property type="entry name" value="Papain-like_cys_pep_sf"/>
</dbReference>
<dbReference type="EMBL" id="CAXDID020000140">
    <property type="protein sequence ID" value="CAL6038728.1"/>
    <property type="molecule type" value="Genomic_DNA"/>
</dbReference>
<dbReference type="SMART" id="SM00645">
    <property type="entry name" value="Pept_C1"/>
    <property type="match status" value="1"/>
</dbReference>
<evidence type="ECO:0000313" key="3">
    <source>
        <dbReference type="EMBL" id="CAI9960719.1"/>
    </source>
</evidence>
<dbReference type="Gene3D" id="3.90.70.10">
    <property type="entry name" value="Cysteine proteinases"/>
    <property type="match status" value="1"/>
</dbReference>
<dbReference type="Proteomes" id="UP001642409">
    <property type="component" value="Unassembled WGS sequence"/>
</dbReference>
<proteinExistence type="inferred from homology"/>
<sequence>MNDNECIIQLNIIQYPIISLTKQYLEYLIYERDQNVFTSHIFCVLLSQQSSFLQDSLEVLKNIPDLTWTPEIPKFLLNKSQEHIDKYFTPKLQSKQMPLQVQRSIPSNITEVDEEFDWTVENPKCVNYIESMEHCVATELFASINMLSDLRCIYNYDEERVQYSHQYHLNCFSQGIGCERNNKYSFSFEHLEAPYGTVPASCVSYTSGLTGYVGKCPSKCDDGSTLPKRTTIDHGEVVMWGDGITWDEAGENFVKRAVKKGPIQLCFTAYTDVMFYNAGVYQHQFGDYLGDFRGEVMDWGTENGIKFWKLKMSFGEEWGEKGYLRIAQSDIMAKFWEFIM</sequence>
<comment type="caution">
    <text evidence="3">The sequence shown here is derived from an EMBL/GenBank/DDBJ whole genome shotgun (WGS) entry which is preliminary data.</text>
</comment>
<dbReference type="InterPro" id="IPR000668">
    <property type="entry name" value="Peptidase_C1A_C"/>
</dbReference>
<dbReference type="GO" id="GO:0008234">
    <property type="term" value="F:cysteine-type peptidase activity"/>
    <property type="evidence" value="ECO:0007669"/>
    <property type="project" value="InterPro"/>
</dbReference>
<dbReference type="SUPFAM" id="SSF54001">
    <property type="entry name" value="Cysteine proteinases"/>
    <property type="match status" value="1"/>
</dbReference>